<evidence type="ECO:0000313" key="3">
    <source>
        <dbReference type="EMBL" id="ERJ99800.1"/>
    </source>
</evidence>
<dbReference type="Proteomes" id="UP000016646">
    <property type="component" value="Unassembled WGS sequence"/>
</dbReference>
<feature type="compositionally biased region" description="Basic residues" evidence="1">
    <location>
        <begin position="1"/>
        <end position="12"/>
    </location>
</feature>
<comment type="caution">
    <text evidence="2">The sequence shown here is derived from an EMBL/GenBank/DDBJ whole genome shotgun (WGS) entry which is preliminary data.</text>
</comment>
<keyword evidence="5" id="KW-1185">Reference proteome</keyword>
<dbReference type="EMBL" id="AVQI01000072">
    <property type="protein sequence ID" value="ERJ99800.1"/>
    <property type="molecule type" value="Genomic_DNA"/>
</dbReference>
<dbReference type="Proteomes" id="UP000016412">
    <property type="component" value="Unassembled WGS sequence"/>
</dbReference>
<organism evidence="2 4">
    <name type="scientific">Treponema socranskii subsp. socranskii VPI DR56BR1116 = ATCC 35536</name>
    <dbReference type="NCBI Taxonomy" id="1125725"/>
    <lineage>
        <taxon>Bacteria</taxon>
        <taxon>Pseudomonadati</taxon>
        <taxon>Spirochaetota</taxon>
        <taxon>Spirochaetia</taxon>
        <taxon>Spirochaetales</taxon>
        <taxon>Treponemataceae</taxon>
        <taxon>Treponema</taxon>
    </lineage>
</organism>
<dbReference type="AlphaFoldDB" id="U1GS84"/>
<dbReference type="EMBL" id="AUZJ01000029">
    <property type="protein sequence ID" value="ERF60825.1"/>
    <property type="molecule type" value="Genomic_DNA"/>
</dbReference>
<feature type="region of interest" description="Disordered" evidence="1">
    <location>
        <begin position="1"/>
        <end position="21"/>
    </location>
</feature>
<sequence>MKSLRQKSRLPVRMKSQSTKTRMKTGICEAMGVWRFFQISFIFEKTV</sequence>
<accession>U1GS84</accession>
<protein>
    <submittedName>
        <fullName evidence="2">Uncharacterized protein</fullName>
    </submittedName>
</protein>
<evidence type="ECO:0000313" key="2">
    <source>
        <dbReference type="EMBL" id="ERF60825.1"/>
    </source>
</evidence>
<evidence type="ECO:0000313" key="5">
    <source>
        <dbReference type="Proteomes" id="UP000016646"/>
    </source>
</evidence>
<gene>
    <name evidence="3" type="ORF">HMPREF0860_0534</name>
    <name evidence="2" type="ORF">HMPREF1325_0390</name>
</gene>
<name>U1GS84_TRESO</name>
<reference evidence="4 5" key="1">
    <citation type="submission" date="2013-08" db="EMBL/GenBank/DDBJ databases">
        <authorList>
            <person name="Durkin A.S."/>
            <person name="Haft D.R."/>
            <person name="McCorrison J."/>
            <person name="Torralba M."/>
            <person name="Gillis M."/>
            <person name="Haft D.H."/>
            <person name="Methe B."/>
            <person name="Sutton G."/>
            <person name="Nelson K.E."/>
        </authorList>
    </citation>
    <scope>NUCLEOTIDE SEQUENCE [LARGE SCALE GENOMIC DNA]</scope>
    <source>
        <strain evidence="3 5">ATCC 35536</strain>
        <strain evidence="2 4">VPI DR56BR1116</strain>
    </source>
</reference>
<evidence type="ECO:0000313" key="4">
    <source>
        <dbReference type="Proteomes" id="UP000016412"/>
    </source>
</evidence>
<evidence type="ECO:0000256" key="1">
    <source>
        <dbReference type="SAM" id="MobiDB-lite"/>
    </source>
</evidence>
<proteinExistence type="predicted"/>
<dbReference type="STRING" id="1125725.HMPREF1325_0390"/>